<accession>A0A2B7ZT55</accession>
<protein>
    <submittedName>
        <fullName evidence="1">Uncharacterized protein</fullName>
    </submittedName>
</protein>
<evidence type="ECO:0000313" key="1">
    <source>
        <dbReference type="EMBL" id="PGH36363.1"/>
    </source>
</evidence>
<dbReference type="Proteomes" id="UP000226031">
    <property type="component" value="Unassembled WGS sequence"/>
</dbReference>
<evidence type="ECO:0000313" key="2">
    <source>
        <dbReference type="Proteomes" id="UP000226031"/>
    </source>
</evidence>
<keyword evidence="2" id="KW-1185">Reference proteome</keyword>
<proteinExistence type="predicted"/>
<dbReference type="AlphaFoldDB" id="A0A2B7ZT55"/>
<gene>
    <name evidence="1" type="ORF">GX50_00869</name>
</gene>
<dbReference type="EMBL" id="PDND01000009">
    <property type="protein sequence ID" value="PGH36363.1"/>
    <property type="molecule type" value="Genomic_DNA"/>
</dbReference>
<organism evidence="1 2">
    <name type="scientific">[Emmonsia] crescens</name>
    <dbReference type="NCBI Taxonomy" id="73230"/>
    <lineage>
        <taxon>Eukaryota</taxon>
        <taxon>Fungi</taxon>
        <taxon>Dikarya</taxon>
        <taxon>Ascomycota</taxon>
        <taxon>Pezizomycotina</taxon>
        <taxon>Eurotiomycetes</taxon>
        <taxon>Eurotiomycetidae</taxon>
        <taxon>Onygenales</taxon>
        <taxon>Ajellomycetaceae</taxon>
        <taxon>Emergomyces</taxon>
    </lineage>
</organism>
<name>A0A2B7ZT55_9EURO</name>
<sequence length="101" mass="11366">MCHKVHWSHALCGHTISDSPCPSEIQNNDLPCDTATRSGLTCAKVEEVRIPMYGMCARCRNFRGDEFEGEETEKIKEKAKEMANENQRELIGVVLGKVERA</sequence>
<reference evidence="1 2" key="1">
    <citation type="submission" date="2017-10" db="EMBL/GenBank/DDBJ databases">
        <title>Comparative genomics in systemic dimorphic fungi from Ajellomycetaceae.</title>
        <authorList>
            <person name="Munoz J.F."/>
            <person name="Mcewen J.G."/>
            <person name="Clay O.K."/>
            <person name="Cuomo C.A."/>
        </authorList>
    </citation>
    <scope>NUCLEOTIDE SEQUENCE [LARGE SCALE GENOMIC DNA]</scope>
    <source>
        <strain evidence="1 2">UAMH4076</strain>
    </source>
</reference>
<comment type="caution">
    <text evidence="1">The sequence shown here is derived from an EMBL/GenBank/DDBJ whole genome shotgun (WGS) entry which is preliminary data.</text>
</comment>
<dbReference type="VEuPathDB" id="FungiDB:EMCG_03564"/>